<keyword evidence="2" id="KW-1185">Reference proteome</keyword>
<evidence type="ECO:0000313" key="2">
    <source>
        <dbReference type="Proteomes" id="UP000095023"/>
    </source>
</evidence>
<dbReference type="Proteomes" id="UP000095023">
    <property type="component" value="Unassembled WGS sequence"/>
</dbReference>
<protein>
    <submittedName>
        <fullName evidence="1">Uncharacterized protein</fullName>
    </submittedName>
</protein>
<evidence type="ECO:0000313" key="1">
    <source>
        <dbReference type="EMBL" id="ODV92520.1"/>
    </source>
</evidence>
<accession>A0A1E4TL73</accession>
<sequence length="105" mass="11097">MKGFWGCAGMAKKTILAPQEGEPRHFFFVTTRLGAVLYQDQRTDSGATTAARLHCAPGSPGALGGVPEVALKWRKHHSRAAGGGTPSLLFCDDSPWGRVVSGSKS</sequence>
<dbReference type="AlphaFoldDB" id="A0A1E4TL73"/>
<reference evidence="2" key="1">
    <citation type="submission" date="2016-02" db="EMBL/GenBank/DDBJ databases">
        <title>Comparative genomics of biotechnologically important yeasts.</title>
        <authorList>
            <consortium name="DOE Joint Genome Institute"/>
            <person name="Riley R."/>
            <person name="Haridas S."/>
            <person name="Wolfe K.H."/>
            <person name="Lopes M.R."/>
            <person name="Hittinger C.T."/>
            <person name="Goker M."/>
            <person name="Salamov A."/>
            <person name="Wisecaver J."/>
            <person name="Long T.M."/>
            <person name="Aerts A.L."/>
            <person name="Barry K."/>
            <person name="Choi C."/>
            <person name="Clum A."/>
            <person name="Coughlan A.Y."/>
            <person name="Deshpande S."/>
            <person name="Douglass A.P."/>
            <person name="Hanson S.J."/>
            <person name="Klenk H.-P."/>
            <person name="Labutti K."/>
            <person name="Lapidus A."/>
            <person name="Lindquist E."/>
            <person name="Lipzen A."/>
            <person name="Meier-Kolthoff J.P."/>
            <person name="Ohm R.A."/>
            <person name="Otillar R.P."/>
            <person name="Pangilinan J."/>
            <person name="Peng Y."/>
            <person name="Rokas A."/>
            <person name="Rosa C.A."/>
            <person name="Scheuner C."/>
            <person name="Sibirny A.A."/>
            <person name="Slot J.C."/>
            <person name="Stielow J.B."/>
            <person name="Sun H."/>
            <person name="Kurtzman C.P."/>
            <person name="Blackwell M."/>
            <person name="Jeffries T.W."/>
            <person name="Grigoriev I.V."/>
        </authorList>
    </citation>
    <scope>NUCLEOTIDE SEQUENCE [LARGE SCALE GENOMIC DNA]</scope>
    <source>
        <strain evidence="2">NRRL Y-17796</strain>
    </source>
</reference>
<name>A0A1E4TL73_9ASCO</name>
<gene>
    <name evidence="1" type="ORF">CANCADRAFT_30659</name>
</gene>
<dbReference type="EMBL" id="KV453841">
    <property type="protein sequence ID" value="ODV92520.1"/>
    <property type="molecule type" value="Genomic_DNA"/>
</dbReference>
<proteinExistence type="predicted"/>
<organism evidence="1 2">
    <name type="scientific">Tortispora caseinolytica NRRL Y-17796</name>
    <dbReference type="NCBI Taxonomy" id="767744"/>
    <lineage>
        <taxon>Eukaryota</taxon>
        <taxon>Fungi</taxon>
        <taxon>Dikarya</taxon>
        <taxon>Ascomycota</taxon>
        <taxon>Saccharomycotina</taxon>
        <taxon>Trigonopsidomycetes</taxon>
        <taxon>Trigonopsidales</taxon>
        <taxon>Trigonopsidaceae</taxon>
        <taxon>Tortispora</taxon>
    </lineage>
</organism>